<reference evidence="1 2" key="1">
    <citation type="submission" date="2019-04" db="EMBL/GenBank/DDBJ databases">
        <title>Taxonomy of novel Haliea sp. from mangrove soil of West Coast of India.</title>
        <authorList>
            <person name="Verma A."/>
            <person name="Kumar P."/>
            <person name="Krishnamurthi S."/>
        </authorList>
    </citation>
    <scope>NUCLEOTIDE SEQUENCE [LARGE SCALE GENOMIC DNA]</scope>
    <source>
        <strain evidence="1 2">SAOS-164</strain>
    </source>
</reference>
<dbReference type="OrthoDB" id="5297106at2"/>
<organism evidence="1 2">
    <name type="scientific">Mangrovimicrobium sediminis</name>
    <dbReference type="NCBI Taxonomy" id="2562682"/>
    <lineage>
        <taxon>Bacteria</taxon>
        <taxon>Pseudomonadati</taxon>
        <taxon>Pseudomonadota</taxon>
        <taxon>Gammaproteobacteria</taxon>
        <taxon>Cellvibrionales</taxon>
        <taxon>Halieaceae</taxon>
        <taxon>Mangrovimicrobium</taxon>
    </lineage>
</organism>
<dbReference type="InterPro" id="IPR035069">
    <property type="entry name" value="TTHA1013/TTHA0281-like"/>
</dbReference>
<dbReference type="SUPFAM" id="SSF143100">
    <property type="entry name" value="TTHA1013/TTHA0281-like"/>
    <property type="match status" value="1"/>
</dbReference>
<dbReference type="GO" id="GO:0006355">
    <property type="term" value="P:regulation of DNA-templated transcription"/>
    <property type="evidence" value="ECO:0007669"/>
    <property type="project" value="InterPro"/>
</dbReference>
<proteinExistence type="predicted"/>
<keyword evidence="2" id="KW-1185">Reference proteome</keyword>
<evidence type="ECO:0000313" key="2">
    <source>
        <dbReference type="Proteomes" id="UP000298050"/>
    </source>
</evidence>
<protein>
    <submittedName>
        <fullName evidence="1">Toxin-antitoxin system HicB family antitoxin</fullName>
    </submittedName>
</protein>
<name>A0A4Z0LTY9_9GAMM</name>
<dbReference type="AlphaFoldDB" id="A0A4Z0LTY9"/>
<comment type="caution">
    <text evidence="1">The sequence shown here is derived from an EMBL/GenBank/DDBJ whole genome shotgun (WGS) entry which is preliminary data.</text>
</comment>
<dbReference type="EMBL" id="SRLE01000021">
    <property type="protein sequence ID" value="TGD70714.1"/>
    <property type="molecule type" value="Genomic_DNA"/>
</dbReference>
<gene>
    <name evidence="1" type="ORF">E4634_20825</name>
</gene>
<sequence>MAKYIDRYTYRVTWSEEDQEYVGLCAEFSSLSWLEKTPEKALAGIRKLVKECVSEMEAGNEAVPEPIATKNYSGKFMVRVPPETHRSLAIQAAEAGVSLNRLIASRLH</sequence>
<dbReference type="RefSeq" id="WP_135446618.1">
    <property type="nucleotide sequence ID" value="NZ_SRLE01000021.1"/>
</dbReference>
<dbReference type="InterPro" id="IPR010985">
    <property type="entry name" value="Ribbon_hlx_hlx"/>
</dbReference>
<dbReference type="SUPFAM" id="SSF47598">
    <property type="entry name" value="Ribbon-helix-helix"/>
    <property type="match status" value="1"/>
</dbReference>
<accession>A0A4Z0LTY9</accession>
<dbReference type="Proteomes" id="UP000298050">
    <property type="component" value="Unassembled WGS sequence"/>
</dbReference>
<dbReference type="Gene3D" id="1.10.1220.10">
    <property type="entry name" value="Met repressor-like"/>
    <property type="match status" value="1"/>
</dbReference>
<evidence type="ECO:0000313" key="1">
    <source>
        <dbReference type="EMBL" id="TGD70714.1"/>
    </source>
</evidence>
<dbReference type="Pfam" id="PF05534">
    <property type="entry name" value="HicB"/>
    <property type="match status" value="1"/>
</dbReference>
<dbReference type="InterPro" id="IPR013321">
    <property type="entry name" value="Arc_rbn_hlx_hlx"/>
</dbReference>
<dbReference type="InterPro" id="IPR008651">
    <property type="entry name" value="Uncharacterised_HicB"/>
</dbReference>